<evidence type="ECO:0000313" key="10">
    <source>
        <dbReference type="Proteomes" id="UP000536179"/>
    </source>
</evidence>
<evidence type="ECO:0000256" key="4">
    <source>
        <dbReference type="ARBA" id="ARBA00022840"/>
    </source>
</evidence>
<dbReference type="CDD" id="cd14014">
    <property type="entry name" value="STKc_PknB_like"/>
    <property type="match status" value="1"/>
</dbReference>
<feature type="region of interest" description="Disordered" evidence="6">
    <location>
        <begin position="55"/>
        <end position="192"/>
    </location>
</feature>
<feature type="transmembrane region" description="Helical" evidence="7">
    <location>
        <begin position="198"/>
        <end position="222"/>
    </location>
</feature>
<evidence type="ECO:0000256" key="1">
    <source>
        <dbReference type="ARBA" id="ARBA00022679"/>
    </source>
</evidence>
<dbReference type="Proteomes" id="UP000536179">
    <property type="component" value="Unassembled WGS sequence"/>
</dbReference>
<keyword evidence="7" id="KW-0472">Membrane</keyword>
<accession>A0A7W5E2Z7</accession>
<feature type="binding site" evidence="5">
    <location>
        <position position="596"/>
    </location>
    <ligand>
        <name>ATP</name>
        <dbReference type="ChEBI" id="CHEBI:30616"/>
    </ligand>
</feature>
<keyword evidence="10" id="KW-1185">Reference proteome</keyword>
<feature type="compositionally biased region" description="Low complexity" evidence="6">
    <location>
        <begin position="75"/>
        <end position="93"/>
    </location>
</feature>
<dbReference type="GO" id="GO:0004674">
    <property type="term" value="F:protein serine/threonine kinase activity"/>
    <property type="evidence" value="ECO:0007669"/>
    <property type="project" value="TreeGrafter"/>
</dbReference>
<evidence type="ECO:0000256" key="5">
    <source>
        <dbReference type="PROSITE-ProRule" id="PRU10141"/>
    </source>
</evidence>
<feature type="compositionally biased region" description="Basic and acidic residues" evidence="6">
    <location>
        <begin position="356"/>
        <end position="371"/>
    </location>
</feature>
<dbReference type="PROSITE" id="PS00108">
    <property type="entry name" value="PROTEIN_KINASE_ST"/>
    <property type="match status" value="1"/>
</dbReference>
<name>A0A7W5E2Z7_9BACT</name>
<keyword evidence="1" id="KW-0808">Transferase</keyword>
<dbReference type="InterPro" id="IPR017441">
    <property type="entry name" value="Protein_kinase_ATP_BS"/>
</dbReference>
<dbReference type="RefSeq" id="WP_184306805.1">
    <property type="nucleotide sequence ID" value="NZ_JACHXU010000017.1"/>
</dbReference>
<evidence type="ECO:0000256" key="7">
    <source>
        <dbReference type="SAM" id="Phobius"/>
    </source>
</evidence>
<dbReference type="Pfam" id="PF00069">
    <property type="entry name" value="Pkinase"/>
    <property type="match status" value="1"/>
</dbReference>
<feature type="compositionally biased region" description="Polar residues" evidence="6">
    <location>
        <begin position="180"/>
        <end position="192"/>
    </location>
</feature>
<evidence type="ECO:0000313" key="9">
    <source>
        <dbReference type="EMBL" id="MBB3208648.1"/>
    </source>
</evidence>
<dbReference type="PANTHER" id="PTHR43289">
    <property type="entry name" value="MITOGEN-ACTIVATED PROTEIN KINASE KINASE KINASE 20-RELATED"/>
    <property type="match status" value="1"/>
</dbReference>
<dbReference type="PANTHER" id="PTHR43289:SF6">
    <property type="entry name" value="SERINE_THREONINE-PROTEIN KINASE NEKL-3"/>
    <property type="match status" value="1"/>
</dbReference>
<dbReference type="InterPro" id="IPR008271">
    <property type="entry name" value="Ser/Thr_kinase_AS"/>
</dbReference>
<organism evidence="9 10">
    <name type="scientific">Aporhodopirellula rubra</name>
    <dbReference type="NCBI Taxonomy" id="980271"/>
    <lineage>
        <taxon>Bacteria</taxon>
        <taxon>Pseudomonadati</taxon>
        <taxon>Planctomycetota</taxon>
        <taxon>Planctomycetia</taxon>
        <taxon>Pirellulales</taxon>
        <taxon>Pirellulaceae</taxon>
        <taxon>Aporhodopirellula</taxon>
    </lineage>
</organism>
<keyword evidence="7" id="KW-0812">Transmembrane</keyword>
<evidence type="ECO:0000259" key="8">
    <source>
        <dbReference type="PROSITE" id="PS50011"/>
    </source>
</evidence>
<reference evidence="9 10" key="1">
    <citation type="submission" date="2020-08" db="EMBL/GenBank/DDBJ databases">
        <title>Genomic Encyclopedia of Type Strains, Phase III (KMG-III): the genomes of soil and plant-associated and newly described type strains.</title>
        <authorList>
            <person name="Whitman W."/>
        </authorList>
    </citation>
    <scope>NUCLEOTIDE SEQUENCE [LARGE SCALE GENOMIC DNA]</scope>
    <source>
        <strain evidence="9 10">CECT 8075</strain>
    </source>
</reference>
<feature type="compositionally biased region" description="Basic and acidic residues" evidence="6">
    <location>
        <begin position="95"/>
        <end position="120"/>
    </location>
</feature>
<protein>
    <recommendedName>
        <fullName evidence="8">Protein kinase domain-containing protein</fullName>
    </recommendedName>
</protein>
<comment type="caution">
    <text evidence="9">The sequence shown here is derived from an EMBL/GenBank/DDBJ whole genome shotgun (WGS) entry which is preliminary data.</text>
</comment>
<dbReference type="InterPro" id="IPR011009">
    <property type="entry name" value="Kinase-like_dom_sf"/>
</dbReference>
<feature type="region of interest" description="Disordered" evidence="6">
    <location>
        <begin position="349"/>
        <end position="371"/>
    </location>
</feature>
<evidence type="ECO:0000256" key="2">
    <source>
        <dbReference type="ARBA" id="ARBA00022741"/>
    </source>
</evidence>
<proteinExistence type="predicted"/>
<dbReference type="SMART" id="SM00220">
    <property type="entry name" value="S_TKc"/>
    <property type="match status" value="1"/>
</dbReference>
<dbReference type="GO" id="GO:0005524">
    <property type="term" value="F:ATP binding"/>
    <property type="evidence" value="ECO:0007669"/>
    <property type="project" value="UniProtKB-UniRule"/>
</dbReference>
<gene>
    <name evidence="9" type="ORF">FHS27_004480</name>
</gene>
<dbReference type="Gene3D" id="1.10.510.10">
    <property type="entry name" value="Transferase(Phosphotransferase) domain 1"/>
    <property type="match status" value="1"/>
</dbReference>
<evidence type="ECO:0000256" key="6">
    <source>
        <dbReference type="SAM" id="MobiDB-lite"/>
    </source>
</evidence>
<evidence type="ECO:0000256" key="3">
    <source>
        <dbReference type="ARBA" id="ARBA00022777"/>
    </source>
</evidence>
<dbReference type="EMBL" id="JACHXU010000017">
    <property type="protein sequence ID" value="MBB3208648.1"/>
    <property type="molecule type" value="Genomic_DNA"/>
</dbReference>
<keyword evidence="7" id="KW-1133">Transmembrane helix</keyword>
<feature type="domain" description="Protein kinase" evidence="8">
    <location>
        <begin position="567"/>
        <end position="842"/>
    </location>
</feature>
<feature type="compositionally biased region" description="Polar residues" evidence="6">
    <location>
        <begin position="126"/>
        <end position="137"/>
    </location>
</feature>
<dbReference type="Gene3D" id="3.30.200.20">
    <property type="entry name" value="Phosphorylase Kinase, domain 1"/>
    <property type="match status" value="1"/>
</dbReference>
<dbReference type="InterPro" id="IPR000719">
    <property type="entry name" value="Prot_kinase_dom"/>
</dbReference>
<sequence>MDAKRYQQIQDLFWAVEELPRQDQESFLRRTAGDDQELIDEVQSLLREHDADAALIEGRSAKPVRLPGSTKFGTASQDAPAESSSPDSANPDAEQPERADLRKTIPMDRPDQKKPDDAGKTPKPGSGSQSGKASTTKKGPKKDLKRTDGQRTVSGAQRTHAAPRQPRSARHKRGRRSAGDAQSSKSLPTSVGPTRRRFAWVPLWITLALSGIVPIWFTAWSIGGRQIESEQKVNQRFLASVLEQTRLRFETLLSDDRGRSERIAREASRDTIVIDEIDPFGDSSNAQTALDAFMAKQPASVRDESTFVVWDRKFRVVAKASHCKISGEALTARYAGLVARCLEEHPVFIGPASRPSSEDDSQRDSIEDHGDGWMFPVMATTDPDRVVGAVLTTKTTLWPAVNKTLAEIANDTDVDVYLIDRQGIMQTDSRVARAFVGKNGGQTSPPRPFRVAEYAPSGNDESNGNRILPLTVAAASVSTNRGNVVYPSLYPSYHGGYSSGAWSWLPSYSLGLIAEIPVQRYRTALSPTWPWALFASLFVCGIASAVTWWHQNKISSINDARQPLGRYEISRELGSGGMGVVYLARHKELGRDIALKVLRGDRQDEDDRQRFDREARLAASLSCPHSVTVFDFGYTEDDAAFCVMELLHGLTLAEIVARGGSQPPGRVIWIMQQICQSMLEAHGKGLMHRDLKPQNVMLKFDSVVGDWATVFDFGLAKPIEPDQDVFQTSETIWAGTPMYMAPERFRDPSSMDPRSDVYSIGCIAYYLLAGNPPFAECDPESMFALIMSEHPISISTHRNETIDDRLNRWVEDCMRKDKNSRASSIPDLIRSLQAMSDDMPWTRSDADEWWMTHARELHD</sequence>
<dbReference type="PROSITE" id="PS00107">
    <property type="entry name" value="PROTEIN_KINASE_ATP"/>
    <property type="match status" value="1"/>
</dbReference>
<feature type="compositionally biased region" description="Basic residues" evidence="6">
    <location>
        <begin position="167"/>
        <end position="176"/>
    </location>
</feature>
<dbReference type="AlphaFoldDB" id="A0A7W5E2Z7"/>
<dbReference type="SUPFAM" id="SSF56112">
    <property type="entry name" value="Protein kinase-like (PK-like)"/>
    <property type="match status" value="1"/>
</dbReference>
<keyword evidence="4 5" id="KW-0067">ATP-binding</keyword>
<keyword evidence="3" id="KW-0418">Kinase</keyword>
<keyword evidence="2 5" id="KW-0547">Nucleotide-binding</keyword>
<dbReference type="PROSITE" id="PS50011">
    <property type="entry name" value="PROTEIN_KINASE_DOM"/>
    <property type="match status" value="1"/>
</dbReference>